<dbReference type="STRING" id="61595.SAMN05421644_1332"/>
<name>A0A1H3HFN8_ALLWA</name>
<accession>A0A1H3HFN8</accession>
<organism evidence="1 2">
    <name type="scientific">Allochromatium warmingii</name>
    <name type="common">Chromatium warmingii</name>
    <dbReference type="NCBI Taxonomy" id="61595"/>
    <lineage>
        <taxon>Bacteria</taxon>
        <taxon>Pseudomonadati</taxon>
        <taxon>Pseudomonadota</taxon>
        <taxon>Gammaproteobacteria</taxon>
        <taxon>Chromatiales</taxon>
        <taxon>Chromatiaceae</taxon>
        <taxon>Allochromatium</taxon>
    </lineage>
</organism>
<evidence type="ECO:0000313" key="2">
    <source>
        <dbReference type="Proteomes" id="UP000198672"/>
    </source>
</evidence>
<reference evidence="2" key="1">
    <citation type="submission" date="2016-10" db="EMBL/GenBank/DDBJ databases">
        <authorList>
            <person name="Varghese N."/>
            <person name="Submissions S."/>
        </authorList>
    </citation>
    <scope>NUCLEOTIDE SEQUENCE [LARGE SCALE GENOMIC DNA]</scope>
    <source>
        <strain evidence="2">DSM 173</strain>
    </source>
</reference>
<dbReference type="RefSeq" id="WP_177169049.1">
    <property type="nucleotide sequence ID" value="NZ_FNOW01000033.1"/>
</dbReference>
<protein>
    <submittedName>
        <fullName evidence="1">Uncharacterized protein</fullName>
    </submittedName>
</protein>
<dbReference type="AlphaFoldDB" id="A0A1H3HFN8"/>
<gene>
    <name evidence="1" type="ORF">SAMN05421644_1332</name>
</gene>
<dbReference type="EMBL" id="FNOW01000033">
    <property type="protein sequence ID" value="SDY14272.1"/>
    <property type="molecule type" value="Genomic_DNA"/>
</dbReference>
<proteinExistence type="predicted"/>
<keyword evidence="2" id="KW-1185">Reference proteome</keyword>
<evidence type="ECO:0000313" key="1">
    <source>
        <dbReference type="EMBL" id="SDY14272.1"/>
    </source>
</evidence>
<dbReference type="Proteomes" id="UP000198672">
    <property type="component" value="Unassembled WGS sequence"/>
</dbReference>
<sequence>MSPLPGVHKRLRLRFVFDALVVVNLKVVPFGVERRIDIAKVHRLVSNLLSQYVDVVAVVQAIHVFYGDAACASGGFCWLLDLHFDPADAGWLILETVEV</sequence>